<keyword evidence="1" id="KW-0812">Transmembrane</keyword>
<evidence type="ECO:0000256" key="1">
    <source>
        <dbReference type="SAM" id="Phobius"/>
    </source>
</evidence>
<feature type="transmembrane region" description="Helical" evidence="1">
    <location>
        <begin position="21"/>
        <end position="43"/>
    </location>
</feature>
<keyword evidence="1" id="KW-1133">Transmembrane helix</keyword>
<feature type="transmembrane region" description="Helical" evidence="1">
    <location>
        <begin position="138"/>
        <end position="156"/>
    </location>
</feature>
<gene>
    <name evidence="2" type="ORF">SISSUDRAFT_227848</name>
</gene>
<dbReference type="AlphaFoldDB" id="A0A166A1F9"/>
<protein>
    <submittedName>
        <fullName evidence="2">Uncharacterized protein</fullName>
    </submittedName>
</protein>
<proteinExistence type="predicted"/>
<dbReference type="Proteomes" id="UP000076798">
    <property type="component" value="Unassembled WGS sequence"/>
</dbReference>
<evidence type="ECO:0000313" key="3">
    <source>
        <dbReference type="Proteomes" id="UP000076798"/>
    </source>
</evidence>
<dbReference type="EMBL" id="KV428162">
    <property type="protein sequence ID" value="KZT34861.1"/>
    <property type="molecule type" value="Genomic_DNA"/>
</dbReference>
<keyword evidence="1" id="KW-0472">Membrane</keyword>
<accession>A0A166A1F9</accession>
<feature type="transmembrane region" description="Helical" evidence="1">
    <location>
        <begin position="100"/>
        <end position="126"/>
    </location>
</feature>
<feature type="transmembrane region" description="Helical" evidence="1">
    <location>
        <begin position="55"/>
        <end position="79"/>
    </location>
</feature>
<keyword evidence="3" id="KW-1185">Reference proteome</keyword>
<feature type="transmembrane region" description="Helical" evidence="1">
    <location>
        <begin position="163"/>
        <end position="183"/>
    </location>
</feature>
<sequence length="259" mass="28141">MSTDSDLRYIFLCVQNLELRVGVAASLYSILFILFLVTLRAFITQYRAQGSFELLLSMLAVTFVIPTVIFILTMINISTRLRPANSLTNFLGCNDDSDPGYLRVLFILQMFILDAFTVYPLTLLAFIPVSGTNAVSELYDIVLPISLVLNVLCTALHSNRFMVLHFVVVSGALYSLVLFFLLIGQVGGWGNGISLVGPIAISSVGAITFNLLVLQLALTKAFRHQGFVSIDETGGAGLEAGASSVESKFTSDPVIDLVL</sequence>
<evidence type="ECO:0000313" key="2">
    <source>
        <dbReference type="EMBL" id="KZT34861.1"/>
    </source>
</evidence>
<feature type="transmembrane region" description="Helical" evidence="1">
    <location>
        <begin position="195"/>
        <end position="218"/>
    </location>
</feature>
<organism evidence="2 3">
    <name type="scientific">Sistotremastrum suecicum HHB10207 ss-3</name>
    <dbReference type="NCBI Taxonomy" id="1314776"/>
    <lineage>
        <taxon>Eukaryota</taxon>
        <taxon>Fungi</taxon>
        <taxon>Dikarya</taxon>
        <taxon>Basidiomycota</taxon>
        <taxon>Agaricomycotina</taxon>
        <taxon>Agaricomycetes</taxon>
        <taxon>Sistotremastrales</taxon>
        <taxon>Sistotremastraceae</taxon>
        <taxon>Sistotremastrum</taxon>
    </lineage>
</organism>
<name>A0A166A1F9_9AGAM</name>
<reference evidence="2 3" key="1">
    <citation type="journal article" date="2016" name="Mol. Biol. Evol.">
        <title>Comparative Genomics of Early-Diverging Mushroom-Forming Fungi Provides Insights into the Origins of Lignocellulose Decay Capabilities.</title>
        <authorList>
            <person name="Nagy L.G."/>
            <person name="Riley R."/>
            <person name="Tritt A."/>
            <person name="Adam C."/>
            <person name="Daum C."/>
            <person name="Floudas D."/>
            <person name="Sun H."/>
            <person name="Yadav J.S."/>
            <person name="Pangilinan J."/>
            <person name="Larsson K.H."/>
            <person name="Matsuura K."/>
            <person name="Barry K."/>
            <person name="Labutti K."/>
            <person name="Kuo R."/>
            <person name="Ohm R.A."/>
            <person name="Bhattacharya S.S."/>
            <person name="Shirouzu T."/>
            <person name="Yoshinaga Y."/>
            <person name="Martin F.M."/>
            <person name="Grigoriev I.V."/>
            <person name="Hibbett D.S."/>
        </authorList>
    </citation>
    <scope>NUCLEOTIDE SEQUENCE [LARGE SCALE GENOMIC DNA]</scope>
    <source>
        <strain evidence="2 3">HHB10207 ss-3</strain>
    </source>
</reference>